<reference evidence="1" key="1">
    <citation type="submission" date="2021-08" db="EMBL/GenBank/DDBJ databases">
        <title>The first chromosome-level gecko genome reveals the dynamic sex chromosomes of Neotropical dwarf geckos (Sphaerodactylidae: Sphaerodactylus).</title>
        <authorList>
            <person name="Pinto B.J."/>
            <person name="Keating S.E."/>
            <person name="Gamble T."/>
        </authorList>
    </citation>
    <scope>NUCLEOTIDE SEQUENCE</scope>
    <source>
        <strain evidence="1">TG3544</strain>
    </source>
</reference>
<sequence>MAQPLGNISCTSSIKANRRCPGLLLCKSLLFFNGRHTDKTPGAYTKLEYQHVLSCTTNSLSSHTHACTVFICAYIPNLKSPIPPPFFSFSLLGKMKAFLLLNHLQIYI</sequence>
<organism evidence="1 2">
    <name type="scientific">Sphaerodactylus townsendi</name>
    <dbReference type="NCBI Taxonomy" id="933632"/>
    <lineage>
        <taxon>Eukaryota</taxon>
        <taxon>Metazoa</taxon>
        <taxon>Chordata</taxon>
        <taxon>Craniata</taxon>
        <taxon>Vertebrata</taxon>
        <taxon>Euteleostomi</taxon>
        <taxon>Lepidosauria</taxon>
        <taxon>Squamata</taxon>
        <taxon>Bifurcata</taxon>
        <taxon>Gekkota</taxon>
        <taxon>Sphaerodactylidae</taxon>
        <taxon>Sphaerodactylus</taxon>
    </lineage>
</organism>
<protein>
    <submittedName>
        <fullName evidence="1">Uncharacterized protein</fullName>
    </submittedName>
</protein>
<proteinExistence type="predicted"/>
<name>A0ACB8G1A5_9SAUR</name>
<dbReference type="Proteomes" id="UP000827872">
    <property type="component" value="Linkage Group LG02"/>
</dbReference>
<keyword evidence="2" id="KW-1185">Reference proteome</keyword>
<evidence type="ECO:0000313" key="1">
    <source>
        <dbReference type="EMBL" id="KAH8013215.1"/>
    </source>
</evidence>
<comment type="caution">
    <text evidence="1">The sequence shown here is derived from an EMBL/GenBank/DDBJ whole genome shotgun (WGS) entry which is preliminary data.</text>
</comment>
<gene>
    <name evidence="1" type="ORF">K3G42_013835</name>
</gene>
<dbReference type="EMBL" id="CM037615">
    <property type="protein sequence ID" value="KAH8013215.1"/>
    <property type="molecule type" value="Genomic_DNA"/>
</dbReference>
<accession>A0ACB8G1A5</accession>
<evidence type="ECO:0000313" key="2">
    <source>
        <dbReference type="Proteomes" id="UP000827872"/>
    </source>
</evidence>